<keyword evidence="9 14" id="KW-1133">Transmembrane helix</keyword>
<dbReference type="InterPro" id="IPR003961">
    <property type="entry name" value="FN3_dom"/>
</dbReference>
<keyword evidence="6" id="KW-0732">Signal</keyword>
<dbReference type="GO" id="GO:0009897">
    <property type="term" value="C:external side of plasma membrane"/>
    <property type="evidence" value="ECO:0007669"/>
    <property type="project" value="TreeGrafter"/>
</dbReference>
<reference evidence="17" key="2">
    <citation type="submission" date="2025-09" db="UniProtKB">
        <authorList>
            <consortium name="Ensembl"/>
        </authorList>
    </citation>
    <scope>IDENTIFICATION</scope>
</reference>
<comment type="similarity">
    <text evidence="2 14">Belongs to the type I cytokine receptor family. Type 1 subfamily.</text>
</comment>
<evidence type="ECO:0000256" key="11">
    <source>
        <dbReference type="ARBA" id="ARBA00023157"/>
    </source>
</evidence>
<keyword evidence="12 14" id="KW-0675">Receptor</keyword>
<feature type="domain" description="Fibronectin type-III" evidence="16">
    <location>
        <begin position="119"/>
        <end position="222"/>
    </location>
</feature>
<dbReference type="InterPro" id="IPR013783">
    <property type="entry name" value="Ig-like_fold"/>
</dbReference>
<keyword evidence="10 14" id="KW-0472">Membrane</keyword>
<dbReference type="CDD" id="cd00063">
    <property type="entry name" value="FN3"/>
    <property type="match status" value="1"/>
</dbReference>
<gene>
    <name evidence="14" type="primary">PRLR</name>
</gene>
<reference evidence="17" key="1">
    <citation type="submission" date="2025-08" db="UniProtKB">
        <authorList>
            <consortium name="Ensembl"/>
        </authorList>
    </citation>
    <scope>IDENTIFICATION</scope>
</reference>
<keyword evidence="7" id="KW-0677">Repeat</keyword>
<name>A0A3Q2Z5M4_HIPCM</name>
<organism evidence="17 18">
    <name type="scientific">Hippocampus comes</name>
    <name type="common">Tiger tail seahorse</name>
    <dbReference type="NCBI Taxonomy" id="109280"/>
    <lineage>
        <taxon>Eukaryota</taxon>
        <taxon>Metazoa</taxon>
        <taxon>Chordata</taxon>
        <taxon>Craniata</taxon>
        <taxon>Vertebrata</taxon>
        <taxon>Euteleostomi</taxon>
        <taxon>Actinopterygii</taxon>
        <taxon>Neopterygii</taxon>
        <taxon>Teleostei</taxon>
        <taxon>Neoteleostei</taxon>
        <taxon>Acanthomorphata</taxon>
        <taxon>Syngnathiaria</taxon>
        <taxon>Syngnathiformes</taxon>
        <taxon>Syngnathoidei</taxon>
        <taxon>Syngnathidae</taxon>
        <taxon>Hippocampus</taxon>
    </lineage>
</organism>
<keyword evidence="5 14" id="KW-0479">Metal-binding</keyword>
<sequence>MWKGVNDLGLISEYRSPPGRPVLLGCRSPEKETFTCRWEPGDDGGLPTAHRLYYQRERLEGTHECPDYRSAGSNSCFFDKSHTSIWVDYYLTVVASNSLGNATSDIFKVDVMEIVKPDAPQHVTLTAEDRTDSPSLHVSWEHPPNVDAGSGWVTPEYRVRAGRRRQAGDAADWKEYKAGAQTHFTLYGVHPGAAFAVQVRCRLDHGSWSSWSDASYAEIPERADGPFWTSLWGLSGFLFLAAVCVAVTKRKSVMQFLLPPVPGPKIRGLDFQLVKSARPEDFAGALLIRRDFPPAAARKDGAIEPLIVSDVDAGVQPRSGAVSAGFGWDNRQKNNGGERNATREDGDGRSSTRGGDADFETRAALESDYSRVKDVTADNIFLLDSADVPRAERLPEDRGEAANGKTLSFRKESVPSERRKKLPPARPPRAARVIDGGYVDAIPTSPLGETA</sequence>
<dbReference type="GeneTree" id="ENSGT00940000154851"/>
<dbReference type="FunFam" id="2.60.40.10:FF:000358">
    <property type="entry name" value="Prolactin receptor"/>
    <property type="match status" value="1"/>
</dbReference>
<accession>A0A3Q2Z5M4</accession>
<dbReference type="OMA" id="GMSSECK"/>
<dbReference type="SMART" id="SM00060">
    <property type="entry name" value="FN3"/>
    <property type="match status" value="2"/>
</dbReference>
<dbReference type="Gene3D" id="2.60.40.10">
    <property type="entry name" value="Immunoglobulins"/>
    <property type="match status" value="2"/>
</dbReference>
<dbReference type="GO" id="GO:0046872">
    <property type="term" value="F:metal ion binding"/>
    <property type="evidence" value="ECO:0007669"/>
    <property type="project" value="UniProtKB-KW"/>
</dbReference>
<comment type="subcellular location">
    <subcellularLocation>
        <location evidence="1 14">Membrane</location>
        <topology evidence="1 14">Single-pass type I membrane protein</topology>
    </subcellularLocation>
</comment>
<keyword evidence="13" id="KW-0325">Glycoprotein</keyword>
<keyword evidence="4 14" id="KW-0812">Transmembrane</keyword>
<dbReference type="GO" id="GO:0019955">
    <property type="term" value="F:cytokine binding"/>
    <property type="evidence" value="ECO:0007669"/>
    <property type="project" value="TreeGrafter"/>
</dbReference>
<evidence type="ECO:0000256" key="6">
    <source>
        <dbReference type="ARBA" id="ARBA00022729"/>
    </source>
</evidence>
<dbReference type="InterPro" id="IPR050379">
    <property type="entry name" value="Type-I_Cytokine_Rcpt"/>
</dbReference>
<dbReference type="InterPro" id="IPR015152">
    <property type="entry name" value="Growth/epo_recpt_lig-bind"/>
</dbReference>
<dbReference type="GO" id="GO:0043235">
    <property type="term" value="C:receptor complex"/>
    <property type="evidence" value="ECO:0007669"/>
    <property type="project" value="TreeGrafter"/>
</dbReference>
<dbReference type="Pfam" id="PF09067">
    <property type="entry name" value="EpoR_lig-bind"/>
    <property type="match status" value="1"/>
</dbReference>
<evidence type="ECO:0000256" key="15">
    <source>
        <dbReference type="SAM" id="MobiDB-lite"/>
    </source>
</evidence>
<keyword evidence="8 14" id="KW-0862">Zinc</keyword>
<evidence type="ECO:0000313" key="17">
    <source>
        <dbReference type="Ensembl" id="ENSHCOP00000021313.1"/>
    </source>
</evidence>
<dbReference type="PANTHER" id="PTHR23036:SF86">
    <property type="entry name" value="PROLACTIN RECEPTOR"/>
    <property type="match status" value="1"/>
</dbReference>
<evidence type="ECO:0000256" key="13">
    <source>
        <dbReference type="ARBA" id="ARBA00023180"/>
    </source>
</evidence>
<evidence type="ECO:0000256" key="14">
    <source>
        <dbReference type="RuleBase" id="RU365035"/>
    </source>
</evidence>
<dbReference type="STRING" id="109280.ENSHCOP00000021313"/>
<evidence type="ECO:0000256" key="4">
    <source>
        <dbReference type="ARBA" id="ARBA00022692"/>
    </source>
</evidence>
<proteinExistence type="inferred from homology"/>
<keyword evidence="11 14" id="KW-1015">Disulfide bond</keyword>
<dbReference type="PANTHER" id="PTHR23036">
    <property type="entry name" value="CYTOKINE RECEPTOR"/>
    <property type="match status" value="1"/>
</dbReference>
<evidence type="ECO:0000256" key="9">
    <source>
        <dbReference type="ARBA" id="ARBA00022989"/>
    </source>
</evidence>
<evidence type="ECO:0000256" key="8">
    <source>
        <dbReference type="ARBA" id="ARBA00022833"/>
    </source>
</evidence>
<evidence type="ECO:0000256" key="5">
    <source>
        <dbReference type="ARBA" id="ARBA00022723"/>
    </source>
</evidence>
<keyword evidence="18" id="KW-1185">Reference proteome</keyword>
<feature type="region of interest" description="Disordered" evidence="15">
    <location>
        <begin position="393"/>
        <end position="451"/>
    </location>
</feature>
<evidence type="ECO:0000313" key="18">
    <source>
        <dbReference type="Proteomes" id="UP000264820"/>
    </source>
</evidence>
<evidence type="ECO:0000256" key="7">
    <source>
        <dbReference type="ARBA" id="ARBA00022737"/>
    </source>
</evidence>
<comment type="domain">
    <text evidence="14">The box 1 motif is required for JAK interaction and/or activation.</text>
</comment>
<dbReference type="Proteomes" id="UP000264820">
    <property type="component" value="Unplaced"/>
</dbReference>
<evidence type="ECO:0000259" key="16">
    <source>
        <dbReference type="PROSITE" id="PS50853"/>
    </source>
</evidence>
<dbReference type="InterPro" id="IPR036116">
    <property type="entry name" value="FN3_sf"/>
</dbReference>
<evidence type="ECO:0000256" key="1">
    <source>
        <dbReference type="ARBA" id="ARBA00004479"/>
    </source>
</evidence>
<comment type="function">
    <text evidence="14">This is a receptor for the anterior pituitary hormone prolactin.</text>
</comment>
<comment type="domain">
    <text evidence="14">The WSXWS motif appears to be necessary for proper protein folding and thereby efficient intracellular transport and cell-surface receptor binding.</text>
</comment>
<dbReference type="FunFam" id="2.60.40.10:FF:000287">
    <property type="entry name" value="Prolactin receptor"/>
    <property type="match status" value="1"/>
</dbReference>
<dbReference type="Ensembl" id="ENSHCOT00000003966.1">
    <property type="protein sequence ID" value="ENSHCOP00000021313.1"/>
    <property type="gene ID" value="ENSHCOG00000008041.1"/>
</dbReference>
<evidence type="ECO:0000256" key="2">
    <source>
        <dbReference type="ARBA" id="ARBA00007885"/>
    </source>
</evidence>
<dbReference type="SUPFAM" id="SSF49265">
    <property type="entry name" value="Fibronectin type III"/>
    <property type="match status" value="2"/>
</dbReference>
<dbReference type="GO" id="GO:0004896">
    <property type="term" value="F:cytokine receptor activity"/>
    <property type="evidence" value="ECO:0007669"/>
    <property type="project" value="TreeGrafter"/>
</dbReference>
<dbReference type="PROSITE" id="PS50853">
    <property type="entry name" value="FN3"/>
    <property type="match status" value="2"/>
</dbReference>
<evidence type="ECO:0000256" key="12">
    <source>
        <dbReference type="ARBA" id="ARBA00023170"/>
    </source>
</evidence>
<feature type="compositionally biased region" description="Basic and acidic residues" evidence="15">
    <location>
        <begin position="340"/>
        <end position="360"/>
    </location>
</feature>
<feature type="region of interest" description="Disordered" evidence="15">
    <location>
        <begin position="322"/>
        <end position="360"/>
    </location>
</feature>
<feature type="domain" description="Fibronectin type-III" evidence="16">
    <location>
        <begin position="17"/>
        <end position="118"/>
    </location>
</feature>
<feature type="transmembrane region" description="Helical" evidence="14">
    <location>
        <begin position="227"/>
        <end position="248"/>
    </location>
</feature>
<protein>
    <recommendedName>
        <fullName evidence="3 14">Prolactin receptor</fullName>
        <shortName evidence="14">PRL-R</shortName>
    </recommendedName>
</protein>
<dbReference type="AlphaFoldDB" id="A0A3Q2Z5M4"/>
<evidence type="ECO:0000256" key="3">
    <source>
        <dbReference type="ARBA" id="ARBA00019818"/>
    </source>
</evidence>
<evidence type="ECO:0000256" key="10">
    <source>
        <dbReference type="ARBA" id="ARBA00023136"/>
    </source>
</evidence>